<evidence type="ECO:0000256" key="4">
    <source>
        <dbReference type="ARBA" id="ARBA00012251"/>
    </source>
</evidence>
<organism evidence="20 21">
    <name type="scientific">Hippocampus comes</name>
    <name type="common">Tiger tail seahorse</name>
    <dbReference type="NCBI Taxonomy" id="109280"/>
    <lineage>
        <taxon>Eukaryota</taxon>
        <taxon>Metazoa</taxon>
        <taxon>Chordata</taxon>
        <taxon>Craniata</taxon>
        <taxon>Vertebrata</taxon>
        <taxon>Euteleostomi</taxon>
        <taxon>Actinopterygii</taxon>
        <taxon>Neopterygii</taxon>
        <taxon>Teleostei</taxon>
        <taxon>Neoteleostei</taxon>
        <taxon>Acanthomorphata</taxon>
        <taxon>Syngnathiaria</taxon>
        <taxon>Syngnathiformes</taxon>
        <taxon>Syngnathoidei</taxon>
        <taxon>Syngnathidae</taxon>
        <taxon>Hippocampus</taxon>
    </lineage>
</organism>
<feature type="region of interest" description="Disordered" evidence="16">
    <location>
        <begin position="426"/>
        <end position="448"/>
    </location>
</feature>
<evidence type="ECO:0000313" key="20">
    <source>
        <dbReference type="Ensembl" id="ENSHCOP00000005041.1"/>
    </source>
</evidence>
<evidence type="ECO:0000256" key="12">
    <source>
        <dbReference type="ARBA" id="ARBA00022989"/>
    </source>
</evidence>
<accession>A0A3Q2XXB1</accession>
<keyword evidence="13 17" id="KW-0472">Membrane</keyword>
<reference evidence="20" key="2">
    <citation type="submission" date="2025-09" db="UniProtKB">
        <authorList>
            <consortium name="Ensembl"/>
        </authorList>
    </citation>
    <scope>IDENTIFICATION</scope>
</reference>
<dbReference type="STRING" id="109280.ENSHCOP00000005041"/>
<dbReference type="FunFam" id="3.30.40.10:FF:000052">
    <property type="entry name" value="RBR-type E3 ubiquitin transferase"/>
    <property type="match status" value="1"/>
</dbReference>
<dbReference type="AlphaFoldDB" id="A0A3Q2XXB1"/>
<name>A0A3Q2XXB1_HIPCM</name>
<feature type="compositionally biased region" description="Low complexity" evidence="16">
    <location>
        <begin position="428"/>
        <end position="447"/>
    </location>
</feature>
<dbReference type="InterPro" id="IPR031127">
    <property type="entry name" value="E3_UB_ligase_RBR"/>
</dbReference>
<dbReference type="SMART" id="SM00184">
    <property type="entry name" value="RING"/>
    <property type="match status" value="1"/>
</dbReference>
<dbReference type="PROSITE" id="PS50089">
    <property type="entry name" value="ZF_RING_2"/>
    <property type="match status" value="1"/>
</dbReference>
<dbReference type="GO" id="GO:0061630">
    <property type="term" value="F:ubiquitin protein ligase activity"/>
    <property type="evidence" value="ECO:0007669"/>
    <property type="project" value="UniProtKB-EC"/>
</dbReference>
<dbReference type="Pfam" id="PF01485">
    <property type="entry name" value="IBR"/>
    <property type="match status" value="2"/>
</dbReference>
<dbReference type="InterPro" id="IPR001841">
    <property type="entry name" value="Znf_RING"/>
</dbReference>
<evidence type="ECO:0000313" key="21">
    <source>
        <dbReference type="Proteomes" id="UP000264820"/>
    </source>
</evidence>
<dbReference type="Proteomes" id="UP000264820">
    <property type="component" value="Unplaced"/>
</dbReference>
<evidence type="ECO:0000256" key="8">
    <source>
        <dbReference type="ARBA" id="ARBA00022737"/>
    </source>
</evidence>
<dbReference type="GO" id="GO:0016567">
    <property type="term" value="P:protein ubiquitination"/>
    <property type="evidence" value="ECO:0007669"/>
    <property type="project" value="InterPro"/>
</dbReference>
<keyword evidence="7" id="KW-0479">Metal-binding</keyword>
<dbReference type="FunFam" id="2.20.25.20:FF:000004">
    <property type="entry name" value="RBR-type E3 ubiquitin transferase"/>
    <property type="match status" value="1"/>
</dbReference>
<evidence type="ECO:0000256" key="10">
    <source>
        <dbReference type="ARBA" id="ARBA00022786"/>
    </source>
</evidence>
<evidence type="ECO:0000256" key="9">
    <source>
        <dbReference type="ARBA" id="ARBA00022771"/>
    </source>
</evidence>
<proteinExistence type="inferred from homology"/>
<evidence type="ECO:0000256" key="3">
    <source>
        <dbReference type="ARBA" id="ARBA00004906"/>
    </source>
</evidence>
<feature type="domain" description="RING-type" evidence="18">
    <location>
        <begin position="48"/>
        <end position="95"/>
    </location>
</feature>
<dbReference type="SUPFAM" id="SSF57850">
    <property type="entry name" value="RING/U-box"/>
    <property type="match status" value="3"/>
</dbReference>
<dbReference type="PANTHER" id="PTHR11685">
    <property type="entry name" value="RBR FAMILY RING FINGER AND IBR DOMAIN-CONTAINING"/>
    <property type="match status" value="1"/>
</dbReference>
<evidence type="ECO:0000256" key="5">
    <source>
        <dbReference type="ARBA" id="ARBA00022679"/>
    </source>
</evidence>
<dbReference type="CDD" id="cd20355">
    <property type="entry name" value="Rcat_RBR_RNF19"/>
    <property type="match status" value="1"/>
</dbReference>
<dbReference type="PROSITE" id="PS51873">
    <property type="entry name" value="TRIAD"/>
    <property type="match status" value="1"/>
</dbReference>
<dbReference type="InterPro" id="IPR002867">
    <property type="entry name" value="IBR_dom"/>
</dbReference>
<keyword evidence="5" id="KW-0808">Transferase</keyword>
<comment type="similarity">
    <text evidence="14">Belongs to the RBR family. RNF19 subfamily.</text>
</comment>
<dbReference type="EC" id="2.3.2.31" evidence="4"/>
<sequence length="463" mass="51576">MKRPKQQTGGPLSFLNFFSRKPKSEARPEKPAEARQDQPAADEHLEECPLCLLSQPRRRFPTLLSCPHRTCADCLRQYLRIEISESRVGIACPQCPEALAPLDVRTILDDPALLERFEEYHLRRFLAADPDTRWCPAPDCSYAVIAYGCAECPKLRCGRDGCDTEFCYHCRQLWHPNQTCDQARRQRAHQGLGAHVRTIVYGEEIKPCPRCGAYIMKTNDGSCNRMNCTVCACQFCWLCMQEITDVHYLSPSGCTFWGKKPWSQTRKVLWQVGMLLGAPVVISLIAGLAIPVIIVGIPIYMGRKVRVHGRCKKNNISGSKHYLTVASGVMMSVFVSPVIAAVTVGVGVPLMLTYVYGVVPMSLCRNGWCRPPADAPDTLEDIAGCEKLLSQDHCNVLTSFDLFCGRRDGTNIEVRVEIERQPRGARQSSLSSVLSSRSLSTESLGRSARADGNAFPVFESEDV</sequence>
<dbReference type="Gene3D" id="1.20.120.1750">
    <property type="match status" value="1"/>
</dbReference>
<evidence type="ECO:0000256" key="2">
    <source>
        <dbReference type="ARBA" id="ARBA00004141"/>
    </source>
</evidence>
<evidence type="ECO:0000256" key="14">
    <source>
        <dbReference type="ARBA" id="ARBA00061087"/>
    </source>
</evidence>
<dbReference type="InterPro" id="IPR013083">
    <property type="entry name" value="Znf_RING/FYVE/PHD"/>
</dbReference>
<keyword evidence="21" id="KW-1185">Reference proteome</keyword>
<keyword evidence="6 17" id="KW-0812">Transmembrane</keyword>
<feature type="compositionally biased region" description="Basic and acidic residues" evidence="16">
    <location>
        <begin position="22"/>
        <end position="41"/>
    </location>
</feature>
<keyword evidence="11" id="KW-0862">Zinc</keyword>
<dbReference type="FunFam" id="1.20.120.1750:FF:000001">
    <property type="entry name" value="RBR-type E3 ubiquitin transferase"/>
    <property type="match status" value="1"/>
</dbReference>
<dbReference type="SMART" id="SM00647">
    <property type="entry name" value="IBR"/>
    <property type="match status" value="2"/>
</dbReference>
<feature type="compositionally biased region" description="Polar residues" evidence="16">
    <location>
        <begin position="1"/>
        <end position="10"/>
    </location>
</feature>
<comment type="subcellular location">
    <subcellularLocation>
        <location evidence="2">Membrane</location>
        <topology evidence="2">Multi-pass membrane protein</topology>
    </subcellularLocation>
</comment>
<dbReference type="Ensembl" id="ENSHCOT00000006033.1">
    <property type="protein sequence ID" value="ENSHCOP00000005041.1"/>
    <property type="gene ID" value="ENSHCOG00000006643.1"/>
</dbReference>
<evidence type="ECO:0000256" key="7">
    <source>
        <dbReference type="ARBA" id="ARBA00022723"/>
    </source>
</evidence>
<evidence type="ECO:0000256" key="17">
    <source>
        <dbReference type="SAM" id="Phobius"/>
    </source>
</evidence>
<dbReference type="Gene3D" id="3.30.40.10">
    <property type="entry name" value="Zinc/RING finger domain, C3HC4 (zinc finger)"/>
    <property type="match status" value="1"/>
</dbReference>
<dbReference type="GO" id="GO:0016020">
    <property type="term" value="C:membrane"/>
    <property type="evidence" value="ECO:0007669"/>
    <property type="project" value="UniProtKB-SubCell"/>
</dbReference>
<keyword evidence="9 15" id="KW-0863">Zinc-finger</keyword>
<reference evidence="20" key="1">
    <citation type="submission" date="2025-08" db="UniProtKB">
        <authorList>
            <consortium name="Ensembl"/>
        </authorList>
    </citation>
    <scope>IDENTIFICATION</scope>
</reference>
<feature type="transmembrane region" description="Helical" evidence="17">
    <location>
        <begin position="322"/>
        <end position="355"/>
    </location>
</feature>
<evidence type="ECO:0000256" key="11">
    <source>
        <dbReference type="ARBA" id="ARBA00022833"/>
    </source>
</evidence>
<dbReference type="InterPro" id="IPR044066">
    <property type="entry name" value="TRIAD_supradom"/>
</dbReference>
<protein>
    <recommendedName>
        <fullName evidence="4">RBR-type E3 ubiquitin transferase</fullName>
        <ecNumber evidence="4">2.3.2.31</ecNumber>
    </recommendedName>
</protein>
<feature type="region of interest" description="Disordered" evidence="16">
    <location>
        <begin position="1"/>
        <end position="41"/>
    </location>
</feature>
<evidence type="ECO:0000259" key="19">
    <source>
        <dbReference type="PROSITE" id="PS51873"/>
    </source>
</evidence>
<keyword evidence="12 17" id="KW-1133">Transmembrane helix</keyword>
<evidence type="ECO:0000256" key="6">
    <source>
        <dbReference type="ARBA" id="ARBA00022692"/>
    </source>
</evidence>
<evidence type="ECO:0000256" key="16">
    <source>
        <dbReference type="SAM" id="MobiDB-lite"/>
    </source>
</evidence>
<evidence type="ECO:0000259" key="18">
    <source>
        <dbReference type="PROSITE" id="PS50089"/>
    </source>
</evidence>
<comment type="catalytic activity">
    <reaction evidence="1">
        <text>[E2 ubiquitin-conjugating enzyme]-S-ubiquitinyl-L-cysteine + [acceptor protein]-L-lysine = [E2 ubiquitin-conjugating enzyme]-L-cysteine + [acceptor protein]-N(6)-ubiquitinyl-L-lysine.</text>
        <dbReference type="EC" id="2.3.2.31"/>
    </reaction>
</comment>
<dbReference type="CDD" id="cd20338">
    <property type="entry name" value="BRcat_RBR_RNF19"/>
    <property type="match status" value="1"/>
</dbReference>
<feature type="domain" description="RING-type" evidence="19">
    <location>
        <begin position="44"/>
        <end position="258"/>
    </location>
</feature>
<keyword evidence="10" id="KW-0833">Ubl conjugation pathway</keyword>
<keyword evidence="8" id="KW-0677">Repeat</keyword>
<feature type="transmembrane region" description="Helical" evidence="17">
    <location>
        <begin position="268"/>
        <end position="301"/>
    </location>
</feature>
<dbReference type="GeneTree" id="ENSGT00940000165084"/>
<evidence type="ECO:0000256" key="1">
    <source>
        <dbReference type="ARBA" id="ARBA00001798"/>
    </source>
</evidence>
<evidence type="ECO:0000256" key="13">
    <source>
        <dbReference type="ARBA" id="ARBA00023136"/>
    </source>
</evidence>
<dbReference type="GO" id="GO:0008270">
    <property type="term" value="F:zinc ion binding"/>
    <property type="evidence" value="ECO:0007669"/>
    <property type="project" value="UniProtKB-KW"/>
</dbReference>
<evidence type="ECO:0000256" key="15">
    <source>
        <dbReference type="PROSITE-ProRule" id="PRU00175"/>
    </source>
</evidence>
<dbReference type="OMA" id="FPVFETD"/>
<comment type="pathway">
    <text evidence="3">Protein modification; protein ubiquitination.</text>
</comment>